<name>A0A845UWI3_9GAMM</name>
<dbReference type="Proteomes" id="UP000484885">
    <property type="component" value="Unassembled WGS sequence"/>
</dbReference>
<dbReference type="InterPro" id="IPR029058">
    <property type="entry name" value="AB_hydrolase_fold"/>
</dbReference>
<dbReference type="EMBL" id="JAAGSC010000040">
    <property type="protein sequence ID" value="NDY95797.1"/>
    <property type="molecule type" value="Genomic_DNA"/>
</dbReference>
<sequence>MEAVRNLHNDIRRRQIWTDDGIRLHLRYYGDDRAPCVLMAHGFGQTQYAWEATGWQLAAAGWQAVSYDARGHGESDRAPSGEYDFEQFVEDFRRVCDSLPNTPIVIGASMGGLTALLAHSEKPKVDLRAMVLVDIAPRWDERGVAAMLAFMRQHPDGFASLDEAKEAVRAFLPHRRRNTRSTGLNRNLRQARNGRWYWHWDPAMLALAEKSSNLQSRLQSASRRLKIPTLLIAGGMSELIGAEHISEFRKLAPHAETVEVNDAAHMVAGDANDHFLSAITPFLRRQAEQGANSS</sequence>
<accession>A0A845UWI3</accession>
<dbReference type="RefSeq" id="WP_164211178.1">
    <property type="nucleotide sequence ID" value="NZ_JAAGSC010000040.1"/>
</dbReference>
<keyword evidence="3" id="KW-1185">Reference proteome</keyword>
<dbReference type="Pfam" id="PF00561">
    <property type="entry name" value="Abhydrolase_1"/>
    <property type="match status" value="1"/>
</dbReference>
<protein>
    <submittedName>
        <fullName evidence="2">Alpha/beta hydrolase</fullName>
    </submittedName>
</protein>
<reference evidence="2 3" key="1">
    <citation type="submission" date="2020-02" db="EMBL/GenBank/DDBJ databases">
        <authorList>
            <person name="Zhang X.-Y."/>
        </authorList>
    </citation>
    <scope>NUCLEOTIDE SEQUENCE [LARGE SCALE GENOMIC DNA]</scope>
    <source>
        <strain evidence="2 3">C33</strain>
    </source>
</reference>
<dbReference type="InterPro" id="IPR000073">
    <property type="entry name" value="AB_hydrolase_1"/>
</dbReference>
<dbReference type="Gene3D" id="3.40.50.1820">
    <property type="entry name" value="alpha/beta hydrolase"/>
    <property type="match status" value="1"/>
</dbReference>
<dbReference type="SUPFAM" id="SSF53474">
    <property type="entry name" value="alpha/beta-Hydrolases"/>
    <property type="match status" value="1"/>
</dbReference>
<dbReference type="PANTHER" id="PTHR43194:SF2">
    <property type="entry name" value="PEROXISOMAL MEMBRANE PROTEIN LPX1"/>
    <property type="match status" value="1"/>
</dbReference>
<gene>
    <name evidence="2" type="ORF">G3I74_08660</name>
</gene>
<evidence type="ECO:0000259" key="1">
    <source>
        <dbReference type="Pfam" id="PF00561"/>
    </source>
</evidence>
<dbReference type="AlphaFoldDB" id="A0A845UWI3"/>
<proteinExistence type="predicted"/>
<evidence type="ECO:0000313" key="3">
    <source>
        <dbReference type="Proteomes" id="UP000484885"/>
    </source>
</evidence>
<dbReference type="InterPro" id="IPR050228">
    <property type="entry name" value="Carboxylesterase_BioH"/>
</dbReference>
<organism evidence="2 3">
    <name type="scientific">Wenzhouxiangella limi</name>
    <dbReference type="NCBI Taxonomy" id="2707351"/>
    <lineage>
        <taxon>Bacteria</taxon>
        <taxon>Pseudomonadati</taxon>
        <taxon>Pseudomonadota</taxon>
        <taxon>Gammaproteobacteria</taxon>
        <taxon>Chromatiales</taxon>
        <taxon>Wenzhouxiangellaceae</taxon>
        <taxon>Wenzhouxiangella</taxon>
    </lineage>
</organism>
<evidence type="ECO:0000313" key="2">
    <source>
        <dbReference type="EMBL" id="NDY95797.1"/>
    </source>
</evidence>
<dbReference type="InterPro" id="IPR000639">
    <property type="entry name" value="Epox_hydrolase-like"/>
</dbReference>
<feature type="domain" description="AB hydrolase-1" evidence="1">
    <location>
        <begin position="35"/>
        <end position="267"/>
    </location>
</feature>
<dbReference type="GO" id="GO:0016787">
    <property type="term" value="F:hydrolase activity"/>
    <property type="evidence" value="ECO:0007669"/>
    <property type="project" value="UniProtKB-KW"/>
</dbReference>
<comment type="caution">
    <text evidence="2">The sequence shown here is derived from an EMBL/GenBank/DDBJ whole genome shotgun (WGS) entry which is preliminary data.</text>
</comment>
<dbReference type="PANTHER" id="PTHR43194">
    <property type="entry name" value="HYDROLASE ALPHA/BETA FOLD FAMILY"/>
    <property type="match status" value="1"/>
</dbReference>
<keyword evidence="2" id="KW-0378">Hydrolase</keyword>
<dbReference type="PRINTS" id="PR00412">
    <property type="entry name" value="EPOXHYDRLASE"/>
</dbReference>